<comment type="caution">
    <text evidence="1">The sequence shown here is derived from an EMBL/GenBank/DDBJ whole genome shotgun (WGS) entry which is preliminary data.</text>
</comment>
<name>A0ACC3MV93_9PEZI</name>
<evidence type="ECO:0000313" key="1">
    <source>
        <dbReference type="EMBL" id="KAK3702507.1"/>
    </source>
</evidence>
<reference evidence="1" key="1">
    <citation type="submission" date="2023-07" db="EMBL/GenBank/DDBJ databases">
        <title>Black Yeasts Isolated from many extreme environments.</title>
        <authorList>
            <person name="Coleine C."/>
            <person name="Stajich J.E."/>
            <person name="Selbmann L."/>
        </authorList>
    </citation>
    <scope>NUCLEOTIDE SEQUENCE</scope>
    <source>
        <strain evidence="1">CCFEE 5714</strain>
    </source>
</reference>
<organism evidence="1 2">
    <name type="scientific">Vermiconidia calcicola</name>
    <dbReference type="NCBI Taxonomy" id="1690605"/>
    <lineage>
        <taxon>Eukaryota</taxon>
        <taxon>Fungi</taxon>
        <taxon>Dikarya</taxon>
        <taxon>Ascomycota</taxon>
        <taxon>Pezizomycotina</taxon>
        <taxon>Dothideomycetes</taxon>
        <taxon>Dothideomycetidae</taxon>
        <taxon>Mycosphaerellales</taxon>
        <taxon>Extremaceae</taxon>
        <taxon>Vermiconidia</taxon>
    </lineage>
</organism>
<evidence type="ECO:0000313" key="2">
    <source>
        <dbReference type="Proteomes" id="UP001281147"/>
    </source>
</evidence>
<gene>
    <name evidence="1" type="ORF">LTR37_014869</name>
</gene>
<keyword evidence="2" id="KW-1185">Reference proteome</keyword>
<dbReference type="Proteomes" id="UP001281147">
    <property type="component" value="Unassembled WGS sequence"/>
</dbReference>
<dbReference type="EMBL" id="JAUTXU010000160">
    <property type="protein sequence ID" value="KAK3702507.1"/>
    <property type="molecule type" value="Genomic_DNA"/>
</dbReference>
<sequence>MSSTPFLLTGVTGGLGAKILDDMLDKHHVPASDIIATSRSENNRSRFEQKFVQFRVADYDRSDTLVKAFKNIDNLLFMSSSERDNPKRNREHENVIEAAKQAKVKKVWYVSLAFGGFGDTSKIGFQQAHYETEDKLKNSGLDFISLRAGVYADAFPLFLNWYPSTKSVLLPEMTPSVTEGKVAFASRDELGEAMATLLAKGLADFPSIQPRTEKNIILLTGPKAESLVHLVDAINRGRTTNMPVEYLKPADWVEECTKDDEGGKPRAWFEARVIFTQGVCDGDAELLDPAFETLLGRRPETGTETVERLVKEDSGYTWHQNHARLALLSGS</sequence>
<accession>A0ACC3MV93</accession>
<protein>
    <submittedName>
        <fullName evidence="1">Uncharacterized protein</fullName>
    </submittedName>
</protein>
<proteinExistence type="predicted"/>